<evidence type="ECO:0000313" key="2">
    <source>
        <dbReference type="Proteomes" id="UP001054252"/>
    </source>
</evidence>
<keyword evidence="2" id="KW-1185">Reference proteome</keyword>
<gene>
    <name evidence="1" type="ORF">SLEP1_g48933</name>
</gene>
<reference evidence="1 2" key="1">
    <citation type="journal article" date="2021" name="Commun. Biol.">
        <title>The genome of Shorea leprosula (Dipterocarpaceae) highlights the ecological relevance of drought in aseasonal tropical rainforests.</title>
        <authorList>
            <person name="Ng K.K.S."/>
            <person name="Kobayashi M.J."/>
            <person name="Fawcett J.A."/>
            <person name="Hatakeyama M."/>
            <person name="Paape T."/>
            <person name="Ng C.H."/>
            <person name="Ang C.C."/>
            <person name="Tnah L.H."/>
            <person name="Lee C.T."/>
            <person name="Nishiyama T."/>
            <person name="Sese J."/>
            <person name="O'Brien M.J."/>
            <person name="Copetti D."/>
            <person name="Mohd Noor M.I."/>
            <person name="Ong R.C."/>
            <person name="Putra M."/>
            <person name="Sireger I.Z."/>
            <person name="Indrioko S."/>
            <person name="Kosugi Y."/>
            <person name="Izuno A."/>
            <person name="Isagi Y."/>
            <person name="Lee S.L."/>
            <person name="Shimizu K.K."/>
        </authorList>
    </citation>
    <scope>NUCLEOTIDE SEQUENCE [LARGE SCALE GENOMIC DNA]</scope>
    <source>
        <strain evidence="1">214</strain>
    </source>
</reference>
<dbReference type="EMBL" id="BPVZ01000149">
    <property type="protein sequence ID" value="GKV41390.1"/>
    <property type="molecule type" value="Genomic_DNA"/>
</dbReference>
<protein>
    <recommendedName>
        <fullName evidence="3">Maturase K</fullName>
    </recommendedName>
</protein>
<dbReference type="PANTHER" id="PTHR31170">
    <property type="entry name" value="BNAC04G53230D PROTEIN"/>
    <property type="match status" value="1"/>
</dbReference>
<dbReference type="Proteomes" id="UP001054252">
    <property type="component" value="Unassembled WGS sequence"/>
</dbReference>
<name>A0AAV5LV43_9ROSI</name>
<dbReference type="InterPro" id="IPR004158">
    <property type="entry name" value="DUF247_pln"/>
</dbReference>
<evidence type="ECO:0000313" key="1">
    <source>
        <dbReference type="EMBL" id="GKV41390.1"/>
    </source>
</evidence>
<accession>A0AAV5LV43</accession>
<comment type="caution">
    <text evidence="1">The sequence shown here is derived from an EMBL/GenBank/DDBJ whole genome shotgun (WGS) entry which is preliminary data.</text>
</comment>
<proteinExistence type="predicted"/>
<organism evidence="1 2">
    <name type="scientific">Rubroshorea leprosula</name>
    <dbReference type="NCBI Taxonomy" id="152421"/>
    <lineage>
        <taxon>Eukaryota</taxon>
        <taxon>Viridiplantae</taxon>
        <taxon>Streptophyta</taxon>
        <taxon>Embryophyta</taxon>
        <taxon>Tracheophyta</taxon>
        <taxon>Spermatophyta</taxon>
        <taxon>Magnoliopsida</taxon>
        <taxon>eudicotyledons</taxon>
        <taxon>Gunneridae</taxon>
        <taxon>Pentapetalae</taxon>
        <taxon>rosids</taxon>
        <taxon>malvids</taxon>
        <taxon>Malvales</taxon>
        <taxon>Dipterocarpaceae</taxon>
        <taxon>Rubroshorea</taxon>
    </lineage>
</organism>
<dbReference type="PANTHER" id="PTHR31170:SF17">
    <property type="match status" value="1"/>
</dbReference>
<evidence type="ECO:0008006" key="3">
    <source>
        <dbReference type="Google" id="ProtNLM"/>
    </source>
</evidence>
<sequence length="144" mass="16809">MDQVEGCWSGSERSIFSISCTLQFLYHDLILLENQIPWFVLEHPFSLTRGSFETRSLLQLALDFFHNIFSSEKSPTQLDIFANQEIRYILDLLRSSLVLPLGKQQGQEELCIMAAYSSFCHQHQRIWNQFQESKIIKHPGCQIQ</sequence>
<dbReference type="Pfam" id="PF03140">
    <property type="entry name" value="DUF247"/>
    <property type="match status" value="1"/>
</dbReference>
<dbReference type="AlphaFoldDB" id="A0AAV5LV43"/>